<evidence type="ECO:0000313" key="5">
    <source>
        <dbReference type="Proteomes" id="UP000501325"/>
    </source>
</evidence>
<accession>A0AB37EAY1</accession>
<organism evidence="4 5">
    <name type="scientific">Brevundimonas mediterranea</name>
    <dbReference type="NCBI Taxonomy" id="74329"/>
    <lineage>
        <taxon>Bacteria</taxon>
        <taxon>Pseudomonadati</taxon>
        <taxon>Pseudomonadota</taxon>
        <taxon>Alphaproteobacteria</taxon>
        <taxon>Caulobacterales</taxon>
        <taxon>Caulobacteraceae</taxon>
        <taxon>Brevundimonas</taxon>
    </lineage>
</organism>
<evidence type="ECO:0000313" key="4">
    <source>
        <dbReference type="EMBL" id="QIH74327.1"/>
    </source>
</evidence>
<dbReference type="InterPro" id="IPR010359">
    <property type="entry name" value="IrrE_HExxH"/>
</dbReference>
<dbReference type="Pfam" id="PF06114">
    <property type="entry name" value="Peptidase_M78"/>
    <property type="match status" value="1"/>
</dbReference>
<dbReference type="GO" id="GO:0004869">
    <property type="term" value="F:cysteine-type endopeptidase inhibitor activity"/>
    <property type="evidence" value="ECO:0007669"/>
    <property type="project" value="UniProtKB-KW"/>
</dbReference>
<dbReference type="Gene3D" id="2.60.40.2020">
    <property type="match status" value="1"/>
</dbReference>
<name>A0AB37EAY1_9CAUL</name>
<evidence type="ECO:0000256" key="2">
    <source>
        <dbReference type="ARBA" id="ARBA00022704"/>
    </source>
</evidence>
<evidence type="ECO:0000256" key="1">
    <source>
        <dbReference type="ARBA" id="ARBA00022690"/>
    </source>
</evidence>
<protein>
    <submittedName>
        <fullName evidence="4">ImmA/IrrE family metallo-endopeptidase</fullName>
    </submittedName>
</protein>
<dbReference type="EMBL" id="CP048751">
    <property type="protein sequence ID" value="QIH74327.1"/>
    <property type="molecule type" value="Genomic_DNA"/>
</dbReference>
<proteinExistence type="predicted"/>
<gene>
    <name evidence="4" type="ORF">GYM46_16060</name>
</gene>
<keyword evidence="2" id="KW-0789">Thiol protease inhibitor</keyword>
<dbReference type="InterPro" id="IPR052345">
    <property type="entry name" value="Rad_response_metalloprotease"/>
</dbReference>
<dbReference type="Gene3D" id="1.10.10.2910">
    <property type="match status" value="1"/>
</dbReference>
<feature type="domain" description="IrrE N-terminal-like" evidence="3">
    <location>
        <begin position="66"/>
        <end position="175"/>
    </location>
</feature>
<dbReference type="PANTHER" id="PTHR43236:SF1">
    <property type="entry name" value="BLL7220 PROTEIN"/>
    <property type="match status" value="1"/>
</dbReference>
<dbReference type="Proteomes" id="UP000501325">
    <property type="component" value="Chromosome"/>
</dbReference>
<keyword evidence="1" id="KW-0646">Protease inhibitor</keyword>
<dbReference type="RefSeq" id="WP_082854076.1">
    <property type="nucleotide sequence ID" value="NZ_CP048751.1"/>
</dbReference>
<reference evidence="4 5" key="1">
    <citation type="submission" date="2020-01" db="EMBL/GenBank/DDBJ databases">
        <authorList>
            <person name="Wang S."/>
        </authorList>
    </citation>
    <scope>NUCLEOTIDE SEQUENCE [LARGE SCALE GENOMIC DNA]</scope>
    <source>
        <strain evidence="4 5">D151-2-6</strain>
    </source>
</reference>
<dbReference type="SUPFAM" id="SSF141066">
    <property type="entry name" value="ICP-like"/>
    <property type="match status" value="1"/>
</dbReference>
<dbReference type="AlphaFoldDB" id="A0AB37EAY1"/>
<dbReference type="PANTHER" id="PTHR43236">
    <property type="entry name" value="ANTITOXIN HIGA1"/>
    <property type="match status" value="1"/>
</dbReference>
<evidence type="ECO:0000259" key="3">
    <source>
        <dbReference type="Pfam" id="PF06114"/>
    </source>
</evidence>
<dbReference type="InterPro" id="IPR036331">
    <property type="entry name" value="Chagasin-like_sf"/>
</dbReference>
<sequence>MARTYQEAVRNGVAAAGRLHRQFDLRARLEAEPGAVDVFDLIAALDTPLMVRPLDGLLGAFVNVPIPGIMITTQRPLSIQRFTAAHELGHSTLRHQPSLDDEAQVLRRAPGRDLSPGFQETEADAFAAALLMPRWLITAHCARQGWRAVDLERPQVVYQLALRLGVSFEAMTRTLERYDLLDAGRRQTILATRPRTLKVELLGDFTPPSYHGDVWLLTEKDQGGRIDGSRGDLFVIRVRELGSAGYLWDFDTLQASGLVVLRDTRFVGPRDSVGDQVEREVLAGPDGEEVEGALDLRQSRPWLEEPPIAALTVAFDLSGPEASGLSRAERRRWLAAA</sequence>
<dbReference type="KEGG" id="bmed:GYM46_16060"/>